<evidence type="ECO:0000313" key="1">
    <source>
        <dbReference type="EMBL" id="CAK0778232.1"/>
    </source>
</evidence>
<dbReference type="EMBL" id="CAUYUE010000005">
    <property type="protein sequence ID" value="CAK0778232.1"/>
    <property type="molecule type" value="Genomic_DNA"/>
</dbReference>
<gene>
    <name evidence="1" type="ORF">CVIRNUC_004580</name>
</gene>
<keyword evidence="2" id="KW-1185">Reference proteome</keyword>
<accession>A0AAV1I4H5</accession>
<dbReference type="Proteomes" id="UP001314263">
    <property type="component" value="Unassembled WGS sequence"/>
</dbReference>
<proteinExistence type="predicted"/>
<reference evidence="1 2" key="1">
    <citation type="submission" date="2023-10" db="EMBL/GenBank/DDBJ databases">
        <authorList>
            <person name="Maclean D."/>
            <person name="Macfadyen A."/>
        </authorList>
    </citation>
    <scope>NUCLEOTIDE SEQUENCE [LARGE SCALE GENOMIC DNA]</scope>
</reference>
<name>A0AAV1I4H5_9CHLO</name>
<evidence type="ECO:0000313" key="2">
    <source>
        <dbReference type="Proteomes" id="UP001314263"/>
    </source>
</evidence>
<sequence length="549" mass="63077">MVTWGLGIEQEVVPIWRTRLNRRLSTASRRLYPVAEAFIMRQSFWSAVYQVQHDADGGDTRAYPMIIKQDHSGLRPCIECITRDWEGRTLSQQVADLLLTRDLLLHDINTMSSTRPGSRPDSVIFPEQGADYLTYQYKDRSLVDFPHYLGSYHINITLPHAANTSQKQFIRIHEAAAQMVQWIEPLLMAVLGCPSPACILDGNGFTQLSVRHGEESLATALGSNIGMLGFPEERSTDDTKDPLKQYYERILAARYPRQREDLVLRQPDAYNPLDPGQMQRALKKIMQTVKESVDKFPEWIRTLYKQTMSSPLALRRYIQTRYGAILSNGNDPLVPIIGTDFRRDPSKGKGFGFEFRLLDYFPAEHLTDVLRLLFYVMDASVAMPDDQKSRQRTYNAWLSHSANAQYIACILEGWNTRMLPAYSKNLSRVFGLTLSGKNCTEALDDLCKQLFGRYGRGRGRYSRYVDRDLNGELFTQPPKVCNINRRCWEQFFERRFPDVAKHVRMHTGPLDPVKLARMASRGYSSPFSSKDITNDLEELRAYQRGRVVC</sequence>
<dbReference type="AlphaFoldDB" id="A0AAV1I4H5"/>
<comment type="caution">
    <text evidence="1">The sequence shown here is derived from an EMBL/GenBank/DDBJ whole genome shotgun (WGS) entry which is preliminary data.</text>
</comment>
<organism evidence="1 2">
    <name type="scientific">Coccomyxa viridis</name>
    <dbReference type="NCBI Taxonomy" id="1274662"/>
    <lineage>
        <taxon>Eukaryota</taxon>
        <taxon>Viridiplantae</taxon>
        <taxon>Chlorophyta</taxon>
        <taxon>core chlorophytes</taxon>
        <taxon>Trebouxiophyceae</taxon>
        <taxon>Trebouxiophyceae incertae sedis</taxon>
        <taxon>Coccomyxaceae</taxon>
        <taxon>Coccomyxa</taxon>
    </lineage>
</organism>
<protein>
    <submittedName>
        <fullName evidence="1">Uncharacterized protein</fullName>
    </submittedName>
</protein>